<dbReference type="SUPFAM" id="SSF103481">
    <property type="entry name" value="Multidrug resistance efflux transporter EmrE"/>
    <property type="match status" value="2"/>
</dbReference>
<reference evidence="11" key="2">
    <citation type="submission" date="2015-07" db="EMBL/GenBank/DDBJ databases">
        <title>MeaNS - Measles Nucleotide Surveillance Program.</title>
        <authorList>
            <person name="Tran T."/>
            <person name="Druce J."/>
        </authorList>
    </citation>
    <scope>NUCLEOTIDE SEQUENCE</scope>
    <source>
        <strain evidence="11">DSM 9887</strain>
    </source>
</reference>
<keyword evidence="7 8" id="KW-0472">Membrane</keyword>
<proteinExistence type="inferred from homology"/>
<evidence type="ECO:0000256" key="2">
    <source>
        <dbReference type="ARBA" id="ARBA00007362"/>
    </source>
</evidence>
<name>A0A0K9YUK5_9BACL</name>
<keyword evidence="3" id="KW-0813">Transport</keyword>
<sequence length="302" mass="33842">MKQGVFYAIAAYFMWGLLPLYWKVFQAMGAWEILAHRIIWSVLFVAIIIVVTKRIRKLRESVSGAKMIGALIVCSLLISANWLLYIWAVNNDQVMQTSLGYYINPLITVLMGVIFLKEKMHVGQWVSLVLAACGVLYITIQYGEFPWIALSLALTFAFYGLAKKVVKLEAIIGLAWETLFVAPIALAYLIWLQISGTETISLLAWWQVLLLTLAGVGTALPLYWFAQAAIRLPLSMVGFIQYLSPTISLLSAIFLFHEPFTTTHLISFSLIWSALIIFTISSLRRKPASVSMKTGAPIKKEA</sequence>
<evidence type="ECO:0000256" key="4">
    <source>
        <dbReference type="ARBA" id="ARBA00022475"/>
    </source>
</evidence>
<evidence type="ECO:0000313" key="11">
    <source>
        <dbReference type="EMBL" id="KNB72388.1"/>
    </source>
</evidence>
<dbReference type="InterPro" id="IPR037185">
    <property type="entry name" value="EmrE-like"/>
</dbReference>
<dbReference type="InterPro" id="IPR000620">
    <property type="entry name" value="EamA_dom"/>
</dbReference>
<dbReference type="EMBL" id="BJON01000016">
    <property type="protein sequence ID" value="GED70536.1"/>
    <property type="molecule type" value="Genomic_DNA"/>
</dbReference>
<feature type="domain" description="EamA" evidence="9">
    <location>
        <begin position="4"/>
        <end position="139"/>
    </location>
</feature>
<dbReference type="Pfam" id="PF00892">
    <property type="entry name" value="EamA"/>
    <property type="match status" value="2"/>
</dbReference>
<evidence type="ECO:0000313" key="12">
    <source>
        <dbReference type="Proteomes" id="UP000036834"/>
    </source>
</evidence>
<feature type="transmembrane region" description="Helical" evidence="8">
    <location>
        <begin position="263"/>
        <end position="283"/>
    </location>
</feature>
<dbReference type="AlphaFoldDB" id="A0A0K9YUK5"/>
<reference evidence="12" key="1">
    <citation type="submission" date="2015-07" db="EMBL/GenBank/DDBJ databases">
        <title>Genome sequencing project for genomic taxonomy and phylogenomics of Bacillus-like bacteria.</title>
        <authorList>
            <person name="Liu B."/>
            <person name="Wang J."/>
            <person name="Zhu Y."/>
            <person name="Liu G."/>
            <person name="Chen Q."/>
            <person name="Chen Z."/>
            <person name="Lan J."/>
            <person name="Che J."/>
            <person name="Ge C."/>
            <person name="Shi H."/>
            <person name="Pan Z."/>
            <person name="Liu X."/>
        </authorList>
    </citation>
    <scope>NUCLEOTIDE SEQUENCE [LARGE SCALE GENOMIC DNA]</scope>
    <source>
        <strain evidence="12">DSM 9887</strain>
    </source>
</reference>
<comment type="subcellular location">
    <subcellularLocation>
        <location evidence="1">Cell membrane</location>
        <topology evidence="1">Multi-pass membrane protein</topology>
    </subcellularLocation>
</comment>
<feature type="transmembrane region" description="Helical" evidence="8">
    <location>
        <begin position="5"/>
        <end position="22"/>
    </location>
</feature>
<evidence type="ECO:0000256" key="5">
    <source>
        <dbReference type="ARBA" id="ARBA00022692"/>
    </source>
</evidence>
<feature type="transmembrane region" description="Helical" evidence="8">
    <location>
        <begin position="123"/>
        <end position="140"/>
    </location>
</feature>
<feature type="transmembrane region" description="Helical" evidence="8">
    <location>
        <begin position="64"/>
        <end position="87"/>
    </location>
</feature>
<evidence type="ECO:0000259" key="9">
    <source>
        <dbReference type="Pfam" id="PF00892"/>
    </source>
</evidence>
<dbReference type="NCBIfam" id="TIGR00688">
    <property type="entry name" value="rarD"/>
    <property type="match status" value="1"/>
</dbReference>
<dbReference type="EMBL" id="LGIQ01000007">
    <property type="protein sequence ID" value="KNB72388.1"/>
    <property type="molecule type" value="Genomic_DNA"/>
</dbReference>
<dbReference type="Proteomes" id="UP000319578">
    <property type="component" value="Unassembled WGS sequence"/>
</dbReference>
<feature type="domain" description="EamA" evidence="9">
    <location>
        <begin position="148"/>
        <end position="278"/>
    </location>
</feature>
<gene>
    <name evidence="11" type="ORF">ADS79_10960</name>
    <name evidence="10" type="ORF">BRE01_42380</name>
</gene>
<organism evidence="11 12">
    <name type="scientific">Brevibacillus reuszeri</name>
    <dbReference type="NCBI Taxonomy" id="54915"/>
    <lineage>
        <taxon>Bacteria</taxon>
        <taxon>Bacillati</taxon>
        <taxon>Bacillota</taxon>
        <taxon>Bacilli</taxon>
        <taxon>Bacillales</taxon>
        <taxon>Paenibacillaceae</taxon>
        <taxon>Brevibacillus</taxon>
    </lineage>
</organism>
<feature type="transmembrane region" description="Helical" evidence="8">
    <location>
        <begin position="146"/>
        <end position="162"/>
    </location>
</feature>
<keyword evidence="5 8" id="KW-0812">Transmembrane</keyword>
<reference evidence="10 13" key="3">
    <citation type="submission" date="2019-06" db="EMBL/GenBank/DDBJ databases">
        <title>Whole genome shotgun sequence of Brevibacillus reuszeri NBRC 15719.</title>
        <authorList>
            <person name="Hosoyama A."/>
            <person name="Uohara A."/>
            <person name="Ohji S."/>
            <person name="Ichikawa N."/>
        </authorList>
    </citation>
    <scope>NUCLEOTIDE SEQUENCE [LARGE SCALE GENOMIC DNA]</scope>
    <source>
        <strain evidence="10 13">NBRC 15719</strain>
    </source>
</reference>
<evidence type="ECO:0000256" key="6">
    <source>
        <dbReference type="ARBA" id="ARBA00022989"/>
    </source>
</evidence>
<evidence type="ECO:0000313" key="13">
    <source>
        <dbReference type="Proteomes" id="UP000319578"/>
    </source>
</evidence>
<evidence type="ECO:0000256" key="8">
    <source>
        <dbReference type="SAM" id="Phobius"/>
    </source>
</evidence>
<keyword evidence="4" id="KW-1003">Cell membrane</keyword>
<dbReference type="GO" id="GO:0005886">
    <property type="term" value="C:plasma membrane"/>
    <property type="evidence" value="ECO:0007669"/>
    <property type="project" value="UniProtKB-SubCell"/>
</dbReference>
<comment type="caution">
    <text evidence="11">The sequence shown here is derived from an EMBL/GenBank/DDBJ whole genome shotgun (WGS) entry which is preliminary data.</text>
</comment>
<feature type="transmembrane region" description="Helical" evidence="8">
    <location>
        <begin position="34"/>
        <end position="52"/>
    </location>
</feature>
<protein>
    <submittedName>
        <fullName evidence="10 11">Transporter</fullName>
    </submittedName>
</protein>
<dbReference type="PATRIC" id="fig|54915.3.peg.1144"/>
<dbReference type="Proteomes" id="UP000036834">
    <property type="component" value="Unassembled WGS sequence"/>
</dbReference>
<keyword evidence="13" id="KW-1185">Reference proteome</keyword>
<comment type="similarity">
    <text evidence="2">Belongs to the EamA transporter family.</text>
</comment>
<evidence type="ECO:0000256" key="1">
    <source>
        <dbReference type="ARBA" id="ARBA00004651"/>
    </source>
</evidence>
<keyword evidence="6 8" id="KW-1133">Transmembrane helix</keyword>
<feature type="transmembrane region" description="Helical" evidence="8">
    <location>
        <begin position="174"/>
        <end position="192"/>
    </location>
</feature>
<dbReference type="RefSeq" id="WP_049738441.1">
    <property type="nucleotide sequence ID" value="NZ_BJON01000016.1"/>
</dbReference>
<dbReference type="OrthoDB" id="369870at2"/>
<evidence type="ECO:0000256" key="7">
    <source>
        <dbReference type="ARBA" id="ARBA00023136"/>
    </source>
</evidence>
<evidence type="ECO:0000313" key="10">
    <source>
        <dbReference type="EMBL" id="GED70536.1"/>
    </source>
</evidence>
<feature type="transmembrane region" description="Helical" evidence="8">
    <location>
        <begin position="237"/>
        <end position="257"/>
    </location>
</feature>
<accession>A0A0K9YUK5</accession>
<dbReference type="InterPro" id="IPR004626">
    <property type="entry name" value="RarD"/>
</dbReference>
<feature type="transmembrane region" description="Helical" evidence="8">
    <location>
        <begin position="204"/>
        <end position="225"/>
    </location>
</feature>
<evidence type="ECO:0000256" key="3">
    <source>
        <dbReference type="ARBA" id="ARBA00022448"/>
    </source>
</evidence>
<feature type="transmembrane region" description="Helical" evidence="8">
    <location>
        <begin position="99"/>
        <end position="116"/>
    </location>
</feature>
<dbReference type="PANTHER" id="PTHR22911">
    <property type="entry name" value="ACYL-MALONYL CONDENSING ENZYME-RELATED"/>
    <property type="match status" value="1"/>
</dbReference>
<dbReference type="PANTHER" id="PTHR22911:SF137">
    <property type="entry name" value="SOLUTE CARRIER FAMILY 35 MEMBER G2-RELATED"/>
    <property type="match status" value="1"/>
</dbReference>